<dbReference type="EMBL" id="VHQI01000010">
    <property type="protein sequence ID" value="TPW40995.1"/>
    <property type="molecule type" value="Genomic_DNA"/>
</dbReference>
<keyword evidence="5 9" id="KW-0560">Oxidoreductase</keyword>
<dbReference type="PANTHER" id="PTHR42707:SF3">
    <property type="entry name" value="ACYL-COA DEHYDROGENASE AIDB-RELATED"/>
    <property type="match status" value="1"/>
</dbReference>
<sequence length="541" mass="60263">MPFTHTVFNQPRPLTNSNLFLSDTPLREAVARYGAEWDLDLLASVGQQLGSSESLELGRLANVFPPELLRYDARGERLDDLRFHPAWHLLMQGLCANRVHNLPWQPQAGAGAFVARAARFILHGQVESGTLCPITMTFGATPLLQASLPSQFADWLPPLLGDRYDAHLQPAPQKRGLLIGMGMTEKQGGTDVLSNTTRAEPLTARGSGEAYRLTGHKWFFSVPQSDAHLVLAQAPGGISCFFLPRLLPDGTRNAVRIERLKEKLGNRANASSEVEFDGAIGWLLGEEGEGVRQILKMGGYTRFDCALGSHSLMRRAFSVALYHAHQRQVMGKALVDQPLMRQLLCQQALRLEGQTALLLRLAHAWSQPADERQRAYARLFTPAAKFEICRQGAPFVATSMEVVGGSGYCEESELPRLYREAPVNSIWEGAGNVMCLDVLRVLRKQPALEDMLAAQFDAVKGLNRHFDRRWRQLRLRLRKPQESQARELTSQLWLLAAGELLLNHLEPPLADAWCRHYLDSRGPVQLNKVVSERLLLRASGG</sequence>
<accession>A0A506V5M1</accession>
<dbReference type="SUPFAM" id="SSF56645">
    <property type="entry name" value="Acyl-CoA dehydrogenase NM domain-like"/>
    <property type="match status" value="1"/>
</dbReference>
<dbReference type="Proteomes" id="UP000319523">
    <property type="component" value="Unassembled WGS sequence"/>
</dbReference>
<evidence type="ECO:0000259" key="7">
    <source>
        <dbReference type="Pfam" id="PF02770"/>
    </source>
</evidence>
<dbReference type="InterPro" id="IPR006089">
    <property type="entry name" value="Acyl-CoA_DH_CS"/>
</dbReference>
<dbReference type="Gene3D" id="6.10.250.600">
    <property type="match status" value="1"/>
</dbReference>
<dbReference type="PROSITE" id="PS00073">
    <property type="entry name" value="ACYL_COA_DH_2"/>
    <property type="match status" value="1"/>
</dbReference>
<evidence type="ECO:0000256" key="1">
    <source>
        <dbReference type="ARBA" id="ARBA00001974"/>
    </source>
</evidence>
<evidence type="ECO:0000313" key="10">
    <source>
        <dbReference type="Proteomes" id="UP000319523"/>
    </source>
</evidence>
<comment type="similarity">
    <text evidence="2 5">Belongs to the acyl-CoA dehydrogenase family.</text>
</comment>
<evidence type="ECO:0000256" key="3">
    <source>
        <dbReference type="ARBA" id="ARBA00022630"/>
    </source>
</evidence>
<feature type="domain" description="Adaptive response protein AidB N-terminal" evidence="8">
    <location>
        <begin position="9"/>
        <end position="166"/>
    </location>
</feature>
<comment type="cofactor">
    <cofactor evidence="1 5">
        <name>FAD</name>
        <dbReference type="ChEBI" id="CHEBI:57692"/>
    </cofactor>
</comment>
<organism evidence="9 10">
    <name type="scientific">Mixta tenebrionis</name>
    <dbReference type="NCBI Taxonomy" id="2562439"/>
    <lineage>
        <taxon>Bacteria</taxon>
        <taxon>Pseudomonadati</taxon>
        <taxon>Pseudomonadota</taxon>
        <taxon>Gammaproteobacteria</taxon>
        <taxon>Enterobacterales</taxon>
        <taxon>Erwiniaceae</taxon>
        <taxon>Mixta</taxon>
    </lineage>
</organism>
<feature type="domain" description="Acyl-CoA oxidase/dehydrogenase middle" evidence="7">
    <location>
        <begin position="181"/>
        <end position="278"/>
    </location>
</feature>
<feature type="domain" description="Acyl-CoA dehydrogenase/oxidase C-terminal" evidence="6">
    <location>
        <begin position="288"/>
        <end position="441"/>
    </location>
</feature>
<dbReference type="OrthoDB" id="9771038at2"/>
<keyword evidence="4 5" id="KW-0274">FAD</keyword>
<dbReference type="SUPFAM" id="SSF47203">
    <property type="entry name" value="Acyl-CoA dehydrogenase C-terminal domain-like"/>
    <property type="match status" value="1"/>
</dbReference>
<dbReference type="Pfam" id="PF02770">
    <property type="entry name" value="Acyl-CoA_dh_M"/>
    <property type="match status" value="1"/>
</dbReference>
<evidence type="ECO:0000259" key="8">
    <source>
        <dbReference type="Pfam" id="PF18158"/>
    </source>
</evidence>
<dbReference type="EC" id="1.3.8.4" evidence="9"/>
<evidence type="ECO:0000256" key="5">
    <source>
        <dbReference type="RuleBase" id="RU362125"/>
    </source>
</evidence>
<comment type="caution">
    <text evidence="9">The sequence shown here is derived from an EMBL/GenBank/DDBJ whole genome shotgun (WGS) entry which is preliminary data.</text>
</comment>
<proteinExistence type="inferred from homology"/>
<reference evidence="9 10" key="1">
    <citation type="submission" date="2019-06" db="EMBL/GenBank/DDBJ databases">
        <authorList>
            <person name="Yang Y."/>
        </authorList>
    </citation>
    <scope>NUCLEOTIDE SEQUENCE [LARGE SCALE GENOMIC DNA]</scope>
    <source>
        <strain evidence="9 10">BIT-26</strain>
    </source>
</reference>
<evidence type="ECO:0000313" key="9">
    <source>
        <dbReference type="EMBL" id="TPW40995.1"/>
    </source>
</evidence>
<dbReference type="NCBIfam" id="NF008594">
    <property type="entry name" value="PRK11561.1"/>
    <property type="match status" value="1"/>
</dbReference>
<dbReference type="InterPro" id="IPR036250">
    <property type="entry name" value="AcylCo_DH-like_C"/>
</dbReference>
<keyword evidence="10" id="KW-1185">Reference proteome</keyword>
<dbReference type="InterPro" id="IPR041504">
    <property type="entry name" value="AidB_N"/>
</dbReference>
<evidence type="ECO:0000256" key="4">
    <source>
        <dbReference type="ARBA" id="ARBA00022827"/>
    </source>
</evidence>
<dbReference type="Gene3D" id="2.40.110.20">
    <property type="match status" value="1"/>
</dbReference>
<dbReference type="InterPro" id="IPR009075">
    <property type="entry name" value="AcylCo_DH/oxidase_C"/>
</dbReference>
<dbReference type="GO" id="GO:0008470">
    <property type="term" value="F:3-methylbutanoyl-CoA dehydrogenase activity"/>
    <property type="evidence" value="ECO:0007669"/>
    <property type="project" value="UniProtKB-EC"/>
</dbReference>
<gene>
    <name evidence="9" type="ORF">FKM52_15995</name>
</gene>
<dbReference type="Gene3D" id="1.20.140.10">
    <property type="entry name" value="Butyryl-CoA Dehydrogenase, subunit A, domain 3"/>
    <property type="match status" value="1"/>
</dbReference>
<evidence type="ECO:0000256" key="2">
    <source>
        <dbReference type="ARBA" id="ARBA00009347"/>
    </source>
</evidence>
<name>A0A506V5M1_9GAMM</name>
<dbReference type="PANTHER" id="PTHR42707">
    <property type="entry name" value="ACYL-COA DEHYDROGENASE"/>
    <property type="match status" value="1"/>
</dbReference>
<protein>
    <submittedName>
        <fullName evidence="9">Isovaleryl-CoA dehydrogenase</fullName>
        <ecNumber evidence="9">1.3.8.4</ecNumber>
    </submittedName>
</protein>
<keyword evidence="3 5" id="KW-0285">Flavoprotein</keyword>
<dbReference type="RefSeq" id="WP_141177156.1">
    <property type="nucleotide sequence ID" value="NZ_JBHUFX010000034.1"/>
</dbReference>
<dbReference type="Pfam" id="PF18158">
    <property type="entry name" value="AidB_N"/>
    <property type="match status" value="1"/>
</dbReference>
<evidence type="ECO:0000259" key="6">
    <source>
        <dbReference type="Pfam" id="PF00441"/>
    </source>
</evidence>
<dbReference type="InterPro" id="IPR009100">
    <property type="entry name" value="AcylCoA_DH/oxidase_NM_dom_sf"/>
</dbReference>
<dbReference type="InterPro" id="IPR052904">
    <property type="entry name" value="Acyl-CoA_dehydrogenase-like"/>
</dbReference>
<dbReference type="AlphaFoldDB" id="A0A506V5M1"/>
<dbReference type="InterPro" id="IPR006091">
    <property type="entry name" value="Acyl-CoA_Oxase/DH_mid-dom"/>
</dbReference>
<dbReference type="Pfam" id="PF00441">
    <property type="entry name" value="Acyl-CoA_dh_1"/>
    <property type="match status" value="1"/>
</dbReference>